<dbReference type="KEGG" id="vcr:VC395_0832"/>
<dbReference type="AlphaFoldDB" id="A0A0H3AM83"/>
<dbReference type="PATRIC" id="fig|345073.21.peg.803"/>
<proteinExistence type="inferred from homology"/>
<dbReference type="InterPro" id="IPR052028">
    <property type="entry name" value="HipA_Ser/Thr_kinase"/>
</dbReference>
<sequence length="456" mass="51578">MLSMEELTVQAFIRGEWIDIGIISFPKSSQHNFRVTELNYLSDYALEHYDKDDFHAVSLNHPVSFIFDDMGKPGWLKFLDDIMPSGASRRYWVKHLDIEDLSSDEQDYVLLKFGTMSPIGNLRIKDSLPERYEVADNLYFSVDDVKNRAGDFLDYAQQRGAAAGGATGAGGEAPKLILRCGFDHGSGSEKIWIDPYQDDNSSHDLHYLVKYPRGSRSTIDCNILRAEFYFYHELTEMGVETISTDGMRLEEGLNYPSLWLPRFDVQIIDQQIERFGMESVYSILNKGAGVTLDHETTIRTLIEKITESNMVKHQGYRFDTQAFVIEWVKRDLLNILFGNSDNHGRNTSFLKGDGVIKLAPIYDFAPMKADPAGIPRTTKWKAPLEVGGTYDFVGIADTLSDLVPKEMLLKELAITASKCVGLKQRLALRGVPEQILEMPAVGLNYLSEKLTKWGLL</sequence>
<reference evidence="5 6" key="1">
    <citation type="submission" date="2007-03" db="EMBL/GenBank/DDBJ databases">
        <authorList>
            <person name="Heidelberg J."/>
        </authorList>
    </citation>
    <scope>NUCLEOTIDE SEQUENCE [LARGE SCALE GENOMIC DNA]</scope>
    <source>
        <strain evidence="6">ATCC 39541 / Classical Ogawa 395 / O395</strain>
    </source>
</reference>
<comment type="similarity">
    <text evidence="1">Belongs to the HipA Ser/Thr kinase family.</text>
</comment>
<dbReference type="OrthoDB" id="9805913at2"/>
<dbReference type="PIRSF" id="PIRSF028135">
    <property type="entry name" value="UCP028135_HipA-like"/>
    <property type="match status" value="1"/>
</dbReference>
<evidence type="ECO:0000313" key="5">
    <source>
        <dbReference type="EMBL" id="ABQ21879.1"/>
    </source>
</evidence>
<keyword evidence="2" id="KW-0808">Transferase</keyword>
<dbReference type="Proteomes" id="UP000000249">
    <property type="component" value="Chromosome 1"/>
</dbReference>
<dbReference type="GO" id="GO:0004674">
    <property type="term" value="F:protein serine/threonine kinase activity"/>
    <property type="evidence" value="ECO:0007669"/>
    <property type="project" value="TreeGrafter"/>
</dbReference>
<gene>
    <name evidence="5" type="ordered locus">VC0395_A0340</name>
</gene>
<dbReference type="GO" id="GO:0005829">
    <property type="term" value="C:cytosol"/>
    <property type="evidence" value="ECO:0007669"/>
    <property type="project" value="TreeGrafter"/>
</dbReference>
<keyword evidence="3" id="KW-0418">Kinase</keyword>
<dbReference type="KEGG" id="vco:VC0395_A0340"/>
<dbReference type="InterPro" id="IPR016869">
    <property type="entry name" value="UCP028135_HipA-like"/>
</dbReference>
<evidence type="ECO:0000256" key="1">
    <source>
        <dbReference type="ARBA" id="ARBA00010164"/>
    </source>
</evidence>
<dbReference type="PANTHER" id="PTHR37419">
    <property type="entry name" value="SERINE/THREONINE-PROTEIN KINASE TOXIN HIPA"/>
    <property type="match status" value="1"/>
</dbReference>
<dbReference type="InterPro" id="IPR012893">
    <property type="entry name" value="HipA-like_C"/>
</dbReference>
<dbReference type="PANTHER" id="PTHR37419:SF8">
    <property type="entry name" value="TOXIN YJJJ"/>
    <property type="match status" value="1"/>
</dbReference>
<accession>A0A0H3AM83</accession>
<evidence type="ECO:0000259" key="4">
    <source>
        <dbReference type="Pfam" id="PF07804"/>
    </source>
</evidence>
<evidence type="ECO:0000256" key="2">
    <source>
        <dbReference type="ARBA" id="ARBA00022679"/>
    </source>
</evidence>
<organism evidence="5 6">
    <name type="scientific">Vibrio cholerae serotype O1 (strain ATCC 39541 / Classical Ogawa 395 / O395)</name>
    <dbReference type="NCBI Taxonomy" id="345073"/>
    <lineage>
        <taxon>Bacteria</taxon>
        <taxon>Pseudomonadati</taxon>
        <taxon>Pseudomonadota</taxon>
        <taxon>Gammaproteobacteria</taxon>
        <taxon>Vibrionales</taxon>
        <taxon>Vibrionaceae</taxon>
        <taxon>Vibrio</taxon>
    </lineage>
</organism>
<evidence type="ECO:0000256" key="3">
    <source>
        <dbReference type="ARBA" id="ARBA00022777"/>
    </source>
</evidence>
<protein>
    <recommendedName>
        <fullName evidence="4">HipA-like C-terminal domain-containing protein</fullName>
    </recommendedName>
</protein>
<feature type="domain" description="HipA-like C-terminal" evidence="4">
    <location>
        <begin position="169"/>
        <end position="370"/>
    </location>
</feature>
<dbReference type="eggNOG" id="COG3550">
    <property type="taxonomic scope" value="Bacteria"/>
</dbReference>
<dbReference type="EMBL" id="CP000627">
    <property type="protein sequence ID" value="ABQ21879.1"/>
    <property type="molecule type" value="Genomic_DNA"/>
</dbReference>
<name>A0A0H3AM83_VIBC3</name>
<dbReference type="Pfam" id="PF07804">
    <property type="entry name" value="HipA_C"/>
    <property type="match status" value="1"/>
</dbReference>
<evidence type="ECO:0000313" key="6">
    <source>
        <dbReference type="Proteomes" id="UP000000249"/>
    </source>
</evidence>